<keyword evidence="2 5" id="KW-0732">Signal</keyword>
<gene>
    <name evidence="7" type="ORF">RR48_02218</name>
</gene>
<dbReference type="InterPro" id="IPR014912">
    <property type="entry name" value="Sep15_SelM_dom"/>
</dbReference>
<dbReference type="AlphaFoldDB" id="A0A0N0PBU3"/>
<evidence type="ECO:0000313" key="8">
    <source>
        <dbReference type="Proteomes" id="UP000053240"/>
    </source>
</evidence>
<feature type="domain" description="Selenoprotein F/M" evidence="6">
    <location>
        <begin position="30"/>
        <end position="104"/>
    </location>
</feature>
<comment type="similarity">
    <text evidence="1">Belongs to the selenoprotein M/F family.</text>
</comment>
<dbReference type="InterPro" id="IPR036249">
    <property type="entry name" value="Thioredoxin-like_sf"/>
</dbReference>
<sequence>MAQDWKILLLVACVTIAMTAAYEKSDIASARIESCRGCSLNRLPEVKSFIMEDAPKYERLEVKFISGADPELILLDSNDRELERLLLSRLSRSECNDLVQSKGFSKKITNSEF</sequence>
<dbReference type="PANTHER" id="PTHR13077:SF7">
    <property type="entry name" value="SELENOPROTEIN M"/>
    <property type="match status" value="1"/>
</dbReference>
<dbReference type="STRING" id="76193.A0A0N0PBU3"/>
<protein>
    <recommendedName>
        <fullName evidence="4">Selenoprotein M</fullName>
    </recommendedName>
</protein>
<dbReference type="InParanoid" id="A0A0N0PBU3"/>
<feature type="chain" id="PRO_5005857332" description="Selenoprotein M" evidence="5">
    <location>
        <begin position="22"/>
        <end position="113"/>
    </location>
</feature>
<keyword evidence="8" id="KW-1185">Reference proteome</keyword>
<evidence type="ECO:0000256" key="2">
    <source>
        <dbReference type="ARBA" id="ARBA00022729"/>
    </source>
</evidence>
<organism evidence="7 8">
    <name type="scientific">Papilio machaon</name>
    <name type="common">Old World swallowtail butterfly</name>
    <dbReference type="NCBI Taxonomy" id="76193"/>
    <lineage>
        <taxon>Eukaryota</taxon>
        <taxon>Metazoa</taxon>
        <taxon>Ecdysozoa</taxon>
        <taxon>Arthropoda</taxon>
        <taxon>Hexapoda</taxon>
        <taxon>Insecta</taxon>
        <taxon>Pterygota</taxon>
        <taxon>Neoptera</taxon>
        <taxon>Endopterygota</taxon>
        <taxon>Lepidoptera</taxon>
        <taxon>Glossata</taxon>
        <taxon>Ditrysia</taxon>
        <taxon>Papilionoidea</taxon>
        <taxon>Papilionidae</taxon>
        <taxon>Papilioninae</taxon>
        <taxon>Papilio</taxon>
    </lineage>
</organism>
<keyword evidence="3" id="KW-0712">Selenocysteine</keyword>
<dbReference type="GO" id="GO:0005788">
    <property type="term" value="C:endoplasmic reticulum lumen"/>
    <property type="evidence" value="ECO:0007669"/>
    <property type="project" value="TreeGrafter"/>
</dbReference>
<reference evidence="7 8" key="1">
    <citation type="journal article" date="2015" name="Nat. Commun.">
        <title>Outbred genome sequencing and CRISPR/Cas9 gene editing in butterflies.</title>
        <authorList>
            <person name="Li X."/>
            <person name="Fan D."/>
            <person name="Zhang W."/>
            <person name="Liu G."/>
            <person name="Zhang L."/>
            <person name="Zhao L."/>
            <person name="Fang X."/>
            <person name="Chen L."/>
            <person name="Dong Y."/>
            <person name="Chen Y."/>
            <person name="Ding Y."/>
            <person name="Zhao R."/>
            <person name="Feng M."/>
            <person name="Zhu Y."/>
            <person name="Feng Y."/>
            <person name="Jiang X."/>
            <person name="Zhu D."/>
            <person name="Xiang H."/>
            <person name="Feng X."/>
            <person name="Li S."/>
            <person name="Wang J."/>
            <person name="Zhang G."/>
            <person name="Kronforst M.R."/>
            <person name="Wang W."/>
        </authorList>
    </citation>
    <scope>NUCLEOTIDE SEQUENCE [LARGE SCALE GENOMIC DNA]</scope>
    <source>
        <strain evidence="7">Ya'a_city_454_Pm</strain>
        <tissue evidence="7">Whole body</tissue>
    </source>
</reference>
<evidence type="ECO:0000256" key="3">
    <source>
        <dbReference type="ARBA" id="ARBA00022933"/>
    </source>
</evidence>
<evidence type="ECO:0000256" key="4">
    <source>
        <dbReference type="ARBA" id="ARBA00040773"/>
    </source>
</evidence>
<feature type="signal peptide" evidence="5">
    <location>
        <begin position="1"/>
        <end position="21"/>
    </location>
</feature>
<dbReference type="Pfam" id="PF08806">
    <property type="entry name" value="Sep15_SelM"/>
    <property type="match status" value="1"/>
</dbReference>
<proteinExistence type="inferred from homology"/>
<evidence type="ECO:0000313" key="7">
    <source>
        <dbReference type="EMBL" id="KPJ12222.1"/>
    </source>
</evidence>
<dbReference type="GO" id="GO:0016491">
    <property type="term" value="F:oxidoreductase activity"/>
    <property type="evidence" value="ECO:0007669"/>
    <property type="project" value="TreeGrafter"/>
</dbReference>
<evidence type="ECO:0000256" key="5">
    <source>
        <dbReference type="SAM" id="SignalP"/>
    </source>
</evidence>
<dbReference type="Proteomes" id="UP000053240">
    <property type="component" value="Unassembled WGS sequence"/>
</dbReference>
<evidence type="ECO:0000259" key="6">
    <source>
        <dbReference type="Pfam" id="PF08806"/>
    </source>
</evidence>
<dbReference type="InterPro" id="IPR038219">
    <property type="entry name" value="Sep15/SelM_sf"/>
</dbReference>
<accession>A0A0N0PBU3</accession>
<dbReference type="SUPFAM" id="SSF52833">
    <property type="entry name" value="Thioredoxin-like"/>
    <property type="match status" value="1"/>
</dbReference>
<dbReference type="OrthoDB" id="25165at2759"/>
<dbReference type="Gene3D" id="3.40.30.50">
    <property type="entry name" value="Sep15/SelM thioredoxin-like domain, active-site redox motif"/>
    <property type="match status" value="1"/>
</dbReference>
<dbReference type="EMBL" id="KQ460784">
    <property type="protein sequence ID" value="KPJ12222.1"/>
    <property type="molecule type" value="Genomic_DNA"/>
</dbReference>
<dbReference type="InterPro" id="IPR039992">
    <property type="entry name" value="Sep15_SelM"/>
</dbReference>
<dbReference type="KEGG" id="pmac:106713870"/>
<evidence type="ECO:0000256" key="1">
    <source>
        <dbReference type="ARBA" id="ARBA00005742"/>
    </source>
</evidence>
<dbReference type="PANTHER" id="PTHR13077">
    <property type="entry name" value="SELENOPROTEIN F"/>
    <property type="match status" value="1"/>
</dbReference>
<name>A0A0N0PBU3_PAPMA</name>